<evidence type="ECO:0000256" key="1">
    <source>
        <dbReference type="ARBA" id="ARBA00000086"/>
    </source>
</evidence>
<evidence type="ECO:0000256" key="3">
    <source>
        <dbReference type="ARBA" id="ARBA00022763"/>
    </source>
</evidence>
<keyword evidence="3" id="KW-0227">DNA damage</keyword>
<dbReference type="Gene3D" id="1.10.1670.10">
    <property type="entry name" value="Helix-hairpin-Helix base-excision DNA repair enzymes (C-terminal)"/>
    <property type="match status" value="1"/>
</dbReference>
<evidence type="ECO:0000256" key="4">
    <source>
        <dbReference type="ARBA" id="ARBA00023204"/>
    </source>
</evidence>
<gene>
    <name evidence="6" type="ORF">A0O21_08440</name>
</gene>
<evidence type="ECO:0000313" key="6">
    <source>
        <dbReference type="EMBL" id="AND80027.1"/>
    </source>
</evidence>
<keyword evidence="7" id="KW-1185">Reference proteome</keyword>
<proteinExistence type="predicted"/>
<reference evidence="7" key="2">
    <citation type="submission" date="2016-03" db="EMBL/GenBank/DDBJ databases">
        <title>Streptococcus antelopensis sp. nov., isolated from the feces of the Tibetan antelope (Pantholops hodgsonii) in Hoh Xil National Nature Reserve, Qinghai, China.</title>
        <authorList>
            <person name="Bai X."/>
        </authorList>
    </citation>
    <scope>NUCLEOTIDE SEQUENCE [LARGE SCALE GENOMIC DNA]</scope>
    <source>
        <strain evidence="7">TA 26</strain>
    </source>
</reference>
<keyword evidence="4" id="KW-0234">DNA repair</keyword>
<dbReference type="InterPro" id="IPR023170">
    <property type="entry name" value="HhH_base_excis_C"/>
</dbReference>
<dbReference type="SUPFAM" id="SSF48150">
    <property type="entry name" value="DNA-glycosylase"/>
    <property type="match status" value="1"/>
</dbReference>
<dbReference type="GO" id="GO:0006285">
    <property type="term" value="P:base-excision repair, AP site formation"/>
    <property type="evidence" value="ECO:0007669"/>
    <property type="project" value="TreeGrafter"/>
</dbReference>
<dbReference type="STRING" id="1811193.A0O21_08440"/>
<dbReference type="Proteomes" id="UP000077317">
    <property type="component" value="Chromosome"/>
</dbReference>
<accession>A0A172Q9D0</accession>
<dbReference type="Pfam" id="PF00730">
    <property type="entry name" value="HhH-GPD"/>
    <property type="match status" value="1"/>
</dbReference>
<dbReference type="GO" id="GO:0005737">
    <property type="term" value="C:cytoplasm"/>
    <property type="evidence" value="ECO:0007669"/>
    <property type="project" value="TreeGrafter"/>
</dbReference>
<dbReference type="InterPro" id="IPR011257">
    <property type="entry name" value="DNA_glycosylase"/>
</dbReference>
<evidence type="ECO:0000256" key="2">
    <source>
        <dbReference type="ARBA" id="ARBA00012000"/>
    </source>
</evidence>
<dbReference type="AlphaFoldDB" id="A0A172Q9D0"/>
<dbReference type="OrthoDB" id="9785929at2"/>
<dbReference type="PANTHER" id="PTHR43003:SF5">
    <property type="entry name" value="DNA-3-METHYLADENINE GLYCOSYLASE"/>
    <property type="match status" value="1"/>
</dbReference>
<name>A0A172Q9D0_9STRE</name>
<dbReference type="GO" id="GO:0006307">
    <property type="term" value="P:DNA alkylation repair"/>
    <property type="evidence" value="ECO:0007669"/>
    <property type="project" value="TreeGrafter"/>
</dbReference>
<dbReference type="EC" id="3.2.2.21" evidence="2"/>
<reference evidence="6 7" key="1">
    <citation type="journal article" date="2016" name="Int. J. Syst. Evol. Microbiol.">
        <title>Streptococcuspantholopis sp. nov., isolated from faeces of the Tibetan antelope (Pantholops hodgsonii).</title>
        <authorList>
            <person name="Bai X."/>
            <person name="Xiong Y."/>
            <person name="Lu S."/>
            <person name="Jin D."/>
            <person name="Lai X."/>
            <person name="Yang J."/>
            <person name="Niu L."/>
            <person name="Hu S."/>
            <person name="Meng X."/>
            <person name="Pu J."/>
            <person name="Ye C."/>
            <person name="Xu J."/>
        </authorList>
    </citation>
    <scope>NUCLEOTIDE SEQUENCE [LARGE SCALE GENOMIC DNA]</scope>
    <source>
        <strain evidence="6 7">TA 26</strain>
    </source>
</reference>
<dbReference type="Gene3D" id="1.10.340.30">
    <property type="entry name" value="Hypothetical protein, domain 2"/>
    <property type="match status" value="1"/>
</dbReference>
<protein>
    <recommendedName>
        <fullName evidence="2">DNA-3-methyladenine glycosylase II</fullName>
        <ecNumber evidence="2">3.2.2.21</ecNumber>
    </recommendedName>
</protein>
<dbReference type="KEGG" id="spat:A0O21_08440"/>
<dbReference type="GO" id="GO:0008725">
    <property type="term" value="F:DNA-3-methyladenine glycosylase activity"/>
    <property type="evidence" value="ECO:0007669"/>
    <property type="project" value="TreeGrafter"/>
</dbReference>
<dbReference type="EMBL" id="CP014699">
    <property type="protein sequence ID" value="AND80027.1"/>
    <property type="molecule type" value="Genomic_DNA"/>
</dbReference>
<comment type="catalytic activity">
    <reaction evidence="1">
        <text>Hydrolysis of alkylated DNA, releasing 3-methyladenine, 3-methylguanine, 7-methylguanine and 7-methyladenine.</text>
        <dbReference type="EC" id="3.2.2.21"/>
    </reaction>
</comment>
<sequence>MKIIEIKDIDNYSLAKSLDCLERMGKLFPIVRTNLNSCRMFVDDKRCNCLLEVTQISNTIKVAILFGQASEIDIDWLTEKVRDVFDLDNPIYNEFYSNLNAYGDVNSRELMKSLNGLRLIKDISLMNCVFRTIISQQVSLKVASNMVRKFVTRYDHRLYFDGVYYYQFPNVEFIANNLTISQLREIGIPARRANAIIDVSSKILALDNSLEDYSFRELEELLISVKGIGQWTVEMLGLFYFMVPDTIPVADLGLHRAVEHLYKLPTRTVSKTNVKEFTNRWCGNKSLLVYYIWEFWMLSKVDKEQNYD</sequence>
<evidence type="ECO:0000259" key="5">
    <source>
        <dbReference type="SMART" id="SM00478"/>
    </source>
</evidence>
<dbReference type="GO" id="GO:0032131">
    <property type="term" value="F:alkylated DNA binding"/>
    <property type="evidence" value="ECO:0007669"/>
    <property type="project" value="TreeGrafter"/>
</dbReference>
<dbReference type="SMART" id="SM00478">
    <property type="entry name" value="ENDO3c"/>
    <property type="match status" value="1"/>
</dbReference>
<dbReference type="GO" id="GO:0032993">
    <property type="term" value="C:protein-DNA complex"/>
    <property type="evidence" value="ECO:0007669"/>
    <property type="project" value="TreeGrafter"/>
</dbReference>
<dbReference type="GO" id="GO:0043916">
    <property type="term" value="F:DNA-7-methylguanine glycosylase activity"/>
    <property type="evidence" value="ECO:0007669"/>
    <property type="project" value="TreeGrafter"/>
</dbReference>
<dbReference type="RefSeq" id="WP_067064236.1">
    <property type="nucleotide sequence ID" value="NZ_CP014699.1"/>
</dbReference>
<dbReference type="InterPro" id="IPR003265">
    <property type="entry name" value="HhH-GPD_domain"/>
</dbReference>
<dbReference type="PANTHER" id="PTHR43003">
    <property type="entry name" value="DNA-3-METHYLADENINE GLYCOSYLASE"/>
    <property type="match status" value="1"/>
</dbReference>
<dbReference type="CDD" id="cd00056">
    <property type="entry name" value="ENDO3c"/>
    <property type="match status" value="1"/>
</dbReference>
<feature type="domain" description="HhH-GPD" evidence="5">
    <location>
        <begin position="134"/>
        <end position="300"/>
    </location>
</feature>
<organism evidence="6 7">
    <name type="scientific">Streptococcus pantholopis</name>
    <dbReference type="NCBI Taxonomy" id="1811193"/>
    <lineage>
        <taxon>Bacteria</taxon>
        <taxon>Bacillati</taxon>
        <taxon>Bacillota</taxon>
        <taxon>Bacilli</taxon>
        <taxon>Lactobacillales</taxon>
        <taxon>Streptococcaceae</taxon>
        <taxon>Streptococcus</taxon>
    </lineage>
</organism>
<dbReference type="InterPro" id="IPR051912">
    <property type="entry name" value="Alkylbase_DNA_Glycosylase/TA"/>
</dbReference>
<evidence type="ECO:0000313" key="7">
    <source>
        <dbReference type="Proteomes" id="UP000077317"/>
    </source>
</evidence>